<keyword evidence="2" id="KW-1185">Reference proteome</keyword>
<reference evidence="1 2" key="1">
    <citation type="journal article" date="2014" name="Proc. Natl. Acad. Sci. U.S.A.">
        <title>Trajectory and genomic determinants of fungal-pathogen speciation and host adaptation.</title>
        <authorList>
            <person name="Hu X."/>
            <person name="Xiao G."/>
            <person name="Zheng P."/>
            <person name="Shang Y."/>
            <person name="Su Y."/>
            <person name="Zhang X."/>
            <person name="Liu X."/>
            <person name="Zhan S."/>
            <person name="St Leger R.J."/>
            <person name="Wang C."/>
        </authorList>
    </citation>
    <scope>NUCLEOTIDE SEQUENCE [LARGE SCALE GENOMIC DNA]</scope>
    <source>
        <strain evidence="1 2">ARSEF 1941</strain>
    </source>
</reference>
<dbReference type="HOGENOM" id="CLU_2334044_0_0_1"/>
<sequence>MNEIGCNDRSFTTTTDSIHSLDSPILKLVISVAVLLNNIDDESEKRPGDITEAADANTSGPDVTTFARALQVSGAFTPSKAVDNVTLNLAEGNTLAIN</sequence>
<dbReference type="Proteomes" id="UP000030816">
    <property type="component" value="Unassembled WGS sequence"/>
</dbReference>
<accession>A0A0B2WQT2</accession>
<dbReference type="AlphaFoldDB" id="A0A0B2WQT2"/>
<gene>
    <name evidence="1" type="ORF">MAM_06829</name>
</gene>
<organism evidence="1 2">
    <name type="scientific">Metarhizium album (strain ARSEF 1941)</name>
    <dbReference type="NCBI Taxonomy" id="1081103"/>
    <lineage>
        <taxon>Eukaryota</taxon>
        <taxon>Fungi</taxon>
        <taxon>Dikarya</taxon>
        <taxon>Ascomycota</taxon>
        <taxon>Pezizomycotina</taxon>
        <taxon>Sordariomycetes</taxon>
        <taxon>Hypocreomycetidae</taxon>
        <taxon>Hypocreales</taxon>
        <taxon>Clavicipitaceae</taxon>
        <taxon>Metarhizium</taxon>
    </lineage>
</organism>
<proteinExistence type="predicted"/>
<dbReference type="EMBL" id="AZHE01000024">
    <property type="protein sequence ID" value="KHN95325.1"/>
    <property type="molecule type" value="Genomic_DNA"/>
</dbReference>
<dbReference type="RefSeq" id="XP_040676391.1">
    <property type="nucleotide sequence ID" value="XM_040825627.1"/>
</dbReference>
<comment type="caution">
    <text evidence="1">The sequence shown here is derived from an EMBL/GenBank/DDBJ whole genome shotgun (WGS) entry which is preliminary data.</text>
</comment>
<protein>
    <submittedName>
        <fullName evidence="1">Uncharacterized protein</fullName>
    </submittedName>
</protein>
<dbReference type="GeneID" id="63741284"/>
<name>A0A0B2WQT2_METAS</name>
<evidence type="ECO:0000313" key="2">
    <source>
        <dbReference type="Proteomes" id="UP000030816"/>
    </source>
</evidence>
<evidence type="ECO:0000313" key="1">
    <source>
        <dbReference type="EMBL" id="KHN95325.1"/>
    </source>
</evidence>